<sequence>MDPDCPGQRKAIVALVSERGAGDKPPVLALAAALRNRGHTVHVLCDGDVADAARPTGLAMLGLPQALRQSAFYDPFHFRA</sequence>
<proteinExistence type="predicted"/>
<reference evidence="1 2" key="1">
    <citation type="submission" date="2022-10" db="EMBL/GenBank/DDBJ databases">
        <title>Roseococcus glaciei nov., sp. nov., isolated from glacier.</title>
        <authorList>
            <person name="Liu Q."/>
            <person name="Xin Y.-H."/>
        </authorList>
    </citation>
    <scope>NUCLEOTIDE SEQUENCE [LARGE SCALE GENOMIC DNA]</scope>
    <source>
        <strain evidence="1 2">MDT2-1-1</strain>
    </source>
</reference>
<evidence type="ECO:0008006" key="3">
    <source>
        <dbReference type="Google" id="ProtNLM"/>
    </source>
</evidence>
<organism evidence="1 2">
    <name type="scientific">Sabulicella glaciei</name>
    <dbReference type="NCBI Taxonomy" id="2984948"/>
    <lineage>
        <taxon>Bacteria</taxon>
        <taxon>Pseudomonadati</taxon>
        <taxon>Pseudomonadota</taxon>
        <taxon>Alphaproteobacteria</taxon>
        <taxon>Acetobacterales</taxon>
        <taxon>Acetobacteraceae</taxon>
        <taxon>Sabulicella</taxon>
    </lineage>
</organism>
<comment type="caution">
    <text evidence="1">The sequence shown here is derived from an EMBL/GenBank/DDBJ whole genome shotgun (WGS) entry which is preliminary data.</text>
</comment>
<dbReference type="Gene3D" id="3.40.50.2000">
    <property type="entry name" value="Glycogen Phosphorylase B"/>
    <property type="match status" value="1"/>
</dbReference>
<protein>
    <recommendedName>
        <fullName evidence="3">Glycosyltransferase</fullName>
    </recommendedName>
</protein>
<dbReference type="EMBL" id="JAPFQI010000022">
    <property type="protein sequence ID" value="MCW8087831.1"/>
    <property type="molecule type" value="Genomic_DNA"/>
</dbReference>
<keyword evidence="2" id="KW-1185">Reference proteome</keyword>
<name>A0ABT3P094_9PROT</name>
<gene>
    <name evidence="1" type="ORF">OF850_19690</name>
</gene>
<dbReference type="SUPFAM" id="SSF53756">
    <property type="entry name" value="UDP-Glycosyltransferase/glycogen phosphorylase"/>
    <property type="match status" value="1"/>
</dbReference>
<dbReference type="RefSeq" id="WP_301592037.1">
    <property type="nucleotide sequence ID" value="NZ_JAPFQI010000022.1"/>
</dbReference>
<dbReference type="Proteomes" id="UP001526430">
    <property type="component" value="Unassembled WGS sequence"/>
</dbReference>
<accession>A0ABT3P094</accession>
<evidence type="ECO:0000313" key="2">
    <source>
        <dbReference type="Proteomes" id="UP001526430"/>
    </source>
</evidence>
<evidence type="ECO:0000313" key="1">
    <source>
        <dbReference type="EMBL" id="MCW8087831.1"/>
    </source>
</evidence>